<dbReference type="CDD" id="cd04657">
    <property type="entry name" value="Piwi_ago-like"/>
    <property type="match status" value="1"/>
</dbReference>
<dbReference type="PROSITE" id="PS50822">
    <property type="entry name" value="PIWI"/>
    <property type="match status" value="1"/>
</dbReference>
<dbReference type="Pfam" id="PF16487">
    <property type="entry name" value="ArgoMid"/>
    <property type="match status" value="1"/>
</dbReference>
<dbReference type="Gene3D" id="3.40.50.2300">
    <property type="match status" value="1"/>
</dbReference>
<evidence type="ECO:0000313" key="5">
    <source>
        <dbReference type="Proteomes" id="UP000703661"/>
    </source>
</evidence>
<dbReference type="GO" id="GO:0003723">
    <property type="term" value="F:RNA binding"/>
    <property type="evidence" value="ECO:0007669"/>
    <property type="project" value="InterPro"/>
</dbReference>
<organism evidence="4 5">
    <name type="scientific">Entomortierella chlamydospora</name>
    <dbReference type="NCBI Taxonomy" id="101097"/>
    <lineage>
        <taxon>Eukaryota</taxon>
        <taxon>Fungi</taxon>
        <taxon>Fungi incertae sedis</taxon>
        <taxon>Mucoromycota</taxon>
        <taxon>Mortierellomycotina</taxon>
        <taxon>Mortierellomycetes</taxon>
        <taxon>Mortierellales</taxon>
        <taxon>Mortierellaceae</taxon>
        <taxon>Entomortierella</taxon>
    </lineage>
</organism>
<dbReference type="CDD" id="cd02846">
    <property type="entry name" value="PAZ_argonaute_like"/>
    <property type="match status" value="1"/>
</dbReference>
<accession>A0A9P6N041</accession>
<dbReference type="PROSITE" id="PS50821">
    <property type="entry name" value="PAZ"/>
    <property type="match status" value="1"/>
</dbReference>
<dbReference type="InterPro" id="IPR032474">
    <property type="entry name" value="Argonaute_N"/>
</dbReference>
<evidence type="ECO:0000259" key="2">
    <source>
        <dbReference type="PROSITE" id="PS50821"/>
    </source>
</evidence>
<dbReference type="GO" id="GO:0003743">
    <property type="term" value="F:translation initiation factor activity"/>
    <property type="evidence" value="ECO:0007669"/>
    <property type="project" value="UniProtKB-KW"/>
</dbReference>
<dbReference type="SUPFAM" id="SSF101690">
    <property type="entry name" value="PAZ domain"/>
    <property type="match status" value="1"/>
</dbReference>
<proteinExistence type="inferred from homology"/>
<sequence length="851" mass="94928">MSETLKLTELVKRPAVGKAGKPITVKANFFEIQRLPDITVFHYDVTISPEDLPPVVNRKIYDDFITTYGKSELGGARPVYDGRKNLFSAKELKFDSKTFDITLDKIAQPNPKRPVEVFKVKIRKVATINLEELHRFLTKKSAMTNNILTGIMALDVLIRHKPALLYATVGSSFFTPEGKQSLNGALEVWRGFYQSARPAVGKMMINLDVSATAFFQPGSLIEIVIKVLNLRNPNDLGRTSPPLNWSKVEKFIKGLRITLTHRDKSKKGFKIAKLVQKSARQYKFKVDSNKADAQGKPTQVETTIEAYFQQTYGRKLQFPNLPCVAIGKTAIVPMEVCSVVEGQRYPKKLDDKQTADMIKFTCQPPHVRANTIKDGLRILNYENNEFLKDFGLKISTEMATIKARSLPPPVISYHPSSKDANFTPNDGAWNLIGKKVAQGTTLGSWGVVVFGNERDVPTDQANGFIRQLVVTCTATGMNIPNKSPPIVYANPHGDIEGALRQAWQRAGNAVKSQPQLLLCILPTTGVPLYAEIKRVTDTVLGVSSQCIQVKHTRDPRPQYCANVCLKINVKLGGMNSHLAGNMLPFLTSKPTILMGADVSHPAPGDTVRPSIASLVGSMDAKASRYSASIRVQTAKTETIADLTDMAVELLKTFYQTCGRKPERIMMYRDGVSEGQFKEVLEKELAALKAACHRLEATYNPKITFVVVQKRHHARFFPMRREDGDRSGNCKSGLVVDTDIVHPCEFDFYLQSHAGLLGTSRPAHYYVLYDDNKFTADEMQEFTFRLCHLYARCTRTVSMVPPAYYAHLVAARARFHSKNEQWSDSASTESGVGDASSYGRLKPELAKVMWFM</sequence>
<dbReference type="InterPro" id="IPR032472">
    <property type="entry name" value="ArgoL2"/>
</dbReference>
<dbReference type="Proteomes" id="UP000703661">
    <property type="component" value="Unassembled WGS sequence"/>
</dbReference>
<dbReference type="InterPro" id="IPR036085">
    <property type="entry name" value="PAZ_dom_sf"/>
</dbReference>
<dbReference type="SMART" id="SM01163">
    <property type="entry name" value="DUF1785"/>
    <property type="match status" value="1"/>
</dbReference>
<protein>
    <submittedName>
        <fullName evidence="4">Eukaryotic translation initiation factor 2C, 3</fullName>
    </submittedName>
</protein>
<evidence type="ECO:0000313" key="4">
    <source>
        <dbReference type="EMBL" id="KAG0020347.1"/>
    </source>
</evidence>
<name>A0A9P6N041_9FUNG</name>
<dbReference type="InterPro" id="IPR045246">
    <property type="entry name" value="Piwi_ago-like"/>
</dbReference>
<dbReference type="EMBL" id="JAAAID010000223">
    <property type="protein sequence ID" value="KAG0020347.1"/>
    <property type="molecule type" value="Genomic_DNA"/>
</dbReference>
<dbReference type="InterPro" id="IPR003165">
    <property type="entry name" value="Piwi"/>
</dbReference>
<evidence type="ECO:0000256" key="1">
    <source>
        <dbReference type="RuleBase" id="RU361178"/>
    </source>
</evidence>
<comment type="similarity">
    <text evidence="1">Belongs to the argonaute family.</text>
</comment>
<dbReference type="SUPFAM" id="SSF53098">
    <property type="entry name" value="Ribonuclease H-like"/>
    <property type="match status" value="1"/>
</dbReference>
<feature type="domain" description="Piwi" evidence="3">
    <location>
        <begin position="516"/>
        <end position="817"/>
    </location>
</feature>
<reference evidence="4" key="1">
    <citation type="journal article" date="2020" name="Fungal Divers.">
        <title>Resolving the Mortierellaceae phylogeny through synthesis of multi-gene phylogenetics and phylogenomics.</title>
        <authorList>
            <person name="Vandepol N."/>
            <person name="Liber J."/>
            <person name="Desiro A."/>
            <person name="Na H."/>
            <person name="Kennedy M."/>
            <person name="Barry K."/>
            <person name="Grigoriev I.V."/>
            <person name="Miller A.N."/>
            <person name="O'Donnell K."/>
            <person name="Stajich J.E."/>
            <person name="Bonito G."/>
        </authorList>
    </citation>
    <scope>NUCLEOTIDE SEQUENCE</scope>
    <source>
        <strain evidence="4">NRRL 2769</strain>
    </source>
</reference>
<dbReference type="Pfam" id="PF08699">
    <property type="entry name" value="ArgoL1"/>
    <property type="match status" value="1"/>
</dbReference>
<keyword evidence="4" id="KW-0648">Protein biosynthesis</keyword>
<dbReference type="InterPro" id="IPR014811">
    <property type="entry name" value="ArgoL1"/>
</dbReference>
<dbReference type="SMART" id="SM00949">
    <property type="entry name" value="PAZ"/>
    <property type="match status" value="1"/>
</dbReference>
<dbReference type="InterPro" id="IPR036397">
    <property type="entry name" value="RNaseH_sf"/>
</dbReference>
<dbReference type="AlphaFoldDB" id="A0A9P6N041"/>
<dbReference type="Gene3D" id="2.170.260.10">
    <property type="entry name" value="paz domain"/>
    <property type="match status" value="1"/>
</dbReference>
<dbReference type="Gene3D" id="3.30.420.10">
    <property type="entry name" value="Ribonuclease H-like superfamily/Ribonuclease H"/>
    <property type="match status" value="1"/>
</dbReference>
<dbReference type="Pfam" id="PF16488">
    <property type="entry name" value="ArgoL2"/>
    <property type="match status" value="1"/>
</dbReference>
<dbReference type="InterPro" id="IPR003100">
    <property type="entry name" value="PAZ_dom"/>
</dbReference>
<gene>
    <name evidence="4" type="primary">EIF2C3</name>
    <name evidence="4" type="ORF">BGZ80_004361</name>
</gene>
<dbReference type="InterPro" id="IPR012337">
    <property type="entry name" value="RNaseH-like_sf"/>
</dbReference>
<comment type="caution">
    <text evidence="4">The sequence shown here is derived from an EMBL/GenBank/DDBJ whole genome shotgun (WGS) entry which is preliminary data.</text>
</comment>
<feature type="domain" description="PAZ" evidence="2">
    <location>
        <begin position="219"/>
        <end position="341"/>
    </location>
</feature>
<keyword evidence="5" id="KW-1185">Reference proteome</keyword>
<dbReference type="OrthoDB" id="10252740at2759"/>
<dbReference type="Pfam" id="PF16486">
    <property type="entry name" value="ArgoN"/>
    <property type="match status" value="1"/>
</dbReference>
<dbReference type="PANTHER" id="PTHR22891">
    <property type="entry name" value="EUKARYOTIC TRANSLATION INITIATION FACTOR 2C"/>
    <property type="match status" value="1"/>
</dbReference>
<dbReference type="Pfam" id="PF02171">
    <property type="entry name" value="Piwi"/>
    <property type="match status" value="1"/>
</dbReference>
<dbReference type="InterPro" id="IPR032473">
    <property type="entry name" value="Argonaute_Mid_dom"/>
</dbReference>
<keyword evidence="4" id="KW-0396">Initiation factor</keyword>
<dbReference type="SMART" id="SM00950">
    <property type="entry name" value="Piwi"/>
    <property type="match status" value="1"/>
</dbReference>
<dbReference type="Pfam" id="PF02170">
    <property type="entry name" value="PAZ"/>
    <property type="match status" value="1"/>
</dbReference>
<evidence type="ECO:0000259" key="3">
    <source>
        <dbReference type="PROSITE" id="PS50822"/>
    </source>
</evidence>